<sequence length="96" mass="10764">MTGSEVTREYTMFALRGNQITDPMRLRLSARRVDALDATGLLIATARFVSPTAGWEVTLAPLFRQVVSFEPFKDEAILQLRRVVGEVGMHQKGTNR</sequence>
<gene>
    <name evidence="1" type="ORF">SAMN04490220_9035</name>
</gene>
<name>A0A1H5MIY3_RHOJO</name>
<dbReference type="EMBL" id="FNTL01000005">
    <property type="protein sequence ID" value="SEE89264.1"/>
    <property type="molecule type" value="Genomic_DNA"/>
</dbReference>
<organism evidence="1 2">
    <name type="scientific">Rhodococcus jostii</name>
    <dbReference type="NCBI Taxonomy" id="132919"/>
    <lineage>
        <taxon>Bacteria</taxon>
        <taxon>Bacillati</taxon>
        <taxon>Actinomycetota</taxon>
        <taxon>Actinomycetes</taxon>
        <taxon>Mycobacteriales</taxon>
        <taxon>Nocardiaceae</taxon>
        <taxon>Rhodococcus</taxon>
    </lineage>
</organism>
<proteinExistence type="predicted"/>
<reference evidence="2" key="1">
    <citation type="submission" date="2016-10" db="EMBL/GenBank/DDBJ databases">
        <authorList>
            <person name="Varghese N."/>
        </authorList>
    </citation>
    <scope>NUCLEOTIDE SEQUENCE [LARGE SCALE GENOMIC DNA]</scope>
    <source>
        <strain evidence="2">DSM 44719</strain>
    </source>
</reference>
<evidence type="ECO:0000313" key="1">
    <source>
        <dbReference type="EMBL" id="SEE89264.1"/>
    </source>
</evidence>
<dbReference type="Proteomes" id="UP000183407">
    <property type="component" value="Unassembled WGS sequence"/>
</dbReference>
<protein>
    <submittedName>
        <fullName evidence="1">Uncharacterized protein</fullName>
    </submittedName>
</protein>
<accession>A0A1H5MIY3</accession>
<evidence type="ECO:0000313" key="2">
    <source>
        <dbReference type="Proteomes" id="UP000183407"/>
    </source>
</evidence>
<dbReference type="RefSeq" id="WP_073361400.1">
    <property type="nucleotide sequence ID" value="NZ_FNTL01000005.1"/>
</dbReference>
<dbReference type="AlphaFoldDB" id="A0A1H5MIY3"/>